<protein>
    <recommendedName>
        <fullName evidence="4">Phospholipase A2</fullName>
        <ecNumber evidence="3">3.1.1.4</ecNumber>
    </recommendedName>
    <alternativeName>
        <fullName evidence="12">Phosphatidylcholine 2-acylhydrolase</fullName>
    </alternativeName>
</protein>
<name>A0A1D2MR65_ORCCI</name>
<reference evidence="15 16" key="1">
    <citation type="journal article" date="2016" name="Genome Biol. Evol.">
        <title>Gene Family Evolution Reflects Adaptation to Soil Environmental Stressors in the Genome of the Collembolan Orchesella cincta.</title>
        <authorList>
            <person name="Faddeeva-Vakhrusheva A."/>
            <person name="Derks M.F."/>
            <person name="Anvar S.Y."/>
            <person name="Agamennone V."/>
            <person name="Suring W."/>
            <person name="Smit S."/>
            <person name="van Straalen N.M."/>
            <person name="Roelofs D."/>
        </authorList>
    </citation>
    <scope>NUCLEOTIDE SEQUENCE [LARGE SCALE GENOMIC DNA]</scope>
    <source>
        <tissue evidence="15">Mixed pool</tissue>
    </source>
</reference>
<evidence type="ECO:0000259" key="14">
    <source>
        <dbReference type="Pfam" id="PF05826"/>
    </source>
</evidence>
<gene>
    <name evidence="15" type="ORF">Ocin01_11291</name>
</gene>
<accession>A0A1D2MR65</accession>
<evidence type="ECO:0000313" key="16">
    <source>
        <dbReference type="Proteomes" id="UP000094527"/>
    </source>
</evidence>
<keyword evidence="8" id="KW-0106">Calcium</keyword>
<evidence type="ECO:0000256" key="8">
    <source>
        <dbReference type="ARBA" id="ARBA00022837"/>
    </source>
</evidence>
<dbReference type="OrthoDB" id="6075074at2759"/>
<keyword evidence="10" id="KW-0443">Lipid metabolism</keyword>
<dbReference type="InterPro" id="IPR016090">
    <property type="entry name" value="PLA2-like_dom"/>
</dbReference>
<evidence type="ECO:0000256" key="5">
    <source>
        <dbReference type="ARBA" id="ARBA00022525"/>
    </source>
</evidence>
<comment type="caution">
    <text evidence="15">The sequence shown here is derived from an EMBL/GenBank/DDBJ whole genome shotgun (WGS) entry which is preliminary data.</text>
</comment>
<dbReference type="SUPFAM" id="SSF48619">
    <property type="entry name" value="Phospholipase A2, PLA2"/>
    <property type="match status" value="2"/>
</dbReference>
<dbReference type="GO" id="GO:0005576">
    <property type="term" value="C:extracellular region"/>
    <property type="evidence" value="ECO:0007669"/>
    <property type="project" value="UniProtKB-SubCell"/>
</dbReference>
<feature type="domain" description="Phospholipase A2-like central" evidence="14">
    <location>
        <begin position="189"/>
        <end position="256"/>
    </location>
</feature>
<evidence type="ECO:0000256" key="10">
    <source>
        <dbReference type="ARBA" id="ARBA00023098"/>
    </source>
</evidence>
<dbReference type="GO" id="GO:0006644">
    <property type="term" value="P:phospholipid metabolic process"/>
    <property type="evidence" value="ECO:0007669"/>
    <property type="project" value="InterPro"/>
</dbReference>
<keyword evidence="9" id="KW-0442">Lipid degradation</keyword>
<proteinExistence type="predicted"/>
<dbReference type="PANTHER" id="PTHR12253">
    <property type="entry name" value="RH14732P"/>
    <property type="match status" value="1"/>
</dbReference>
<dbReference type="EMBL" id="LJIJ01000679">
    <property type="protein sequence ID" value="ODM95391.1"/>
    <property type="molecule type" value="Genomic_DNA"/>
</dbReference>
<dbReference type="GO" id="GO:0046872">
    <property type="term" value="F:metal ion binding"/>
    <property type="evidence" value="ECO:0007669"/>
    <property type="project" value="UniProtKB-KW"/>
</dbReference>
<keyword evidence="5" id="KW-0964">Secreted</keyword>
<keyword evidence="6" id="KW-0479">Metal-binding</keyword>
<dbReference type="Pfam" id="PF05826">
    <property type="entry name" value="Phospholip_A2_2"/>
    <property type="match status" value="2"/>
</dbReference>
<dbReference type="GO" id="GO:0004623">
    <property type="term" value="F:phospholipase A2 activity"/>
    <property type="evidence" value="ECO:0007669"/>
    <property type="project" value="UniProtKB-EC"/>
</dbReference>
<dbReference type="STRING" id="48709.A0A1D2MR65"/>
<dbReference type="GO" id="GO:0050482">
    <property type="term" value="P:arachidonate secretion"/>
    <property type="evidence" value="ECO:0007669"/>
    <property type="project" value="InterPro"/>
</dbReference>
<evidence type="ECO:0000256" key="3">
    <source>
        <dbReference type="ARBA" id="ARBA00013278"/>
    </source>
</evidence>
<evidence type="ECO:0000256" key="6">
    <source>
        <dbReference type="ARBA" id="ARBA00022723"/>
    </source>
</evidence>
<comment type="cofactor">
    <cofactor evidence="1">
        <name>Ca(2+)</name>
        <dbReference type="ChEBI" id="CHEBI:29108"/>
    </cofactor>
</comment>
<evidence type="ECO:0000256" key="9">
    <source>
        <dbReference type="ARBA" id="ARBA00022963"/>
    </source>
</evidence>
<keyword evidence="7" id="KW-0378">Hydrolase</keyword>
<keyword evidence="11" id="KW-1015">Disulfide bond</keyword>
<evidence type="ECO:0000256" key="13">
    <source>
        <dbReference type="SAM" id="MobiDB-lite"/>
    </source>
</evidence>
<dbReference type="GO" id="GO:0016042">
    <property type="term" value="P:lipid catabolic process"/>
    <property type="evidence" value="ECO:0007669"/>
    <property type="project" value="UniProtKB-KW"/>
</dbReference>
<dbReference type="Gene3D" id="1.20.90.10">
    <property type="entry name" value="Phospholipase A2 domain"/>
    <property type="match status" value="2"/>
</dbReference>
<evidence type="ECO:0000256" key="2">
    <source>
        <dbReference type="ARBA" id="ARBA00004613"/>
    </source>
</evidence>
<feature type="region of interest" description="Disordered" evidence="13">
    <location>
        <begin position="148"/>
        <end position="173"/>
    </location>
</feature>
<evidence type="ECO:0000256" key="4">
    <source>
        <dbReference type="ARBA" id="ARBA00021721"/>
    </source>
</evidence>
<keyword evidence="16" id="KW-1185">Reference proteome</keyword>
<dbReference type="InterPro" id="IPR036444">
    <property type="entry name" value="PLipase_A2_dom_sf"/>
</dbReference>
<evidence type="ECO:0000256" key="1">
    <source>
        <dbReference type="ARBA" id="ARBA00001913"/>
    </source>
</evidence>
<sequence>MLTGLMLRQLASGPHLLQLIYKVGEGRASGREIMALLECEMIHDWGAADQFRNHFREDLRREGVNLQVPPNHLDFLKSQNGESNVDGIESLEEMGLSEDVFDLDQGLDEFRNVSVKALRNDEVIGELQHSFDMIAQQRQCRRLHRKMKKAAGHHKNSVTEDTSNGFEDSDDDSHKLSRRFRREAFRVGIMPGTLWCGDGSLADRYEDMGAHVGTDRCCREHDGCPFIIHGMTSNYGLFNYRMHTVSHCTCDESWRKKREVSSNFQFPGTKWCGKGFSANDSQILGGFTGTDKCCRMHDLGCPFYIEAFDQKYEMFNWRGYTISHCSCDERFRSCLKQTNTGASNFVGKLFFNVVQTKCFVLKPERHCSKRSWWGKCVKFEYKKQAHLRDPIPY</sequence>
<dbReference type="EC" id="3.1.1.4" evidence="3"/>
<dbReference type="Proteomes" id="UP000094527">
    <property type="component" value="Unassembled WGS sequence"/>
</dbReference>
<dbReference type="FunFam" id="1.20.90.10:FF:000002">
    <property type="entry name" value="Phospholipase A2 group III"/>
    <property type="match status" value="1"/>
</dbReference>
<evidence type="ECO:0000256" key="11">
    <source>
        <dbReference type="ARBA" id="ARBA00023157"/>
    </source>
</evidence>
<dbReference type="OMA" id="PFYIEAF"/>
<organism evidence="15 16">
    <name type="scientific">Orchesella cincta</name>
    <name type="common">Springtail</name>
    <name type="synonym">Podura cincta</name>
    <dbReference type="NCBI Taxonomy" id="48709"/>
    <lineage>
        <taxon>Eukaryota</taxon>
        <taxon>Metazoa</taxon>
        <taxon>Ecdysozoa</taxon>
        <taxon>Arthropoda</taxon>
        <taxon>Hexapoda</taxon>
        <taxon>Collembola</taxon>
        <taxon>Entomobryomorpha</taxon>
        <taxon>Entomobryoidea</taxon>
        <taxon>Orchesellidae</taxon>
        <taxon>Orchesellinae</taxon>
        <taxon>Orchesella</taxon>
    </lineage>
</organism>
<comment type="subcellular location">
    <subcellularLocation>
        <location evidence="2">Secreted</location>
    </subcellularLocation>
</comment>
<evidence type="ECO:0000313" key="15">
    <source>
        <dbReference type="EMBL" id="ODM95391.1"/>
    </source>
</evidence>
<feature type="domain" description="Phospholipase A2-like central" evidence="14">
    <location>
        <begin position="266"/>
        <end position="361"/>
    </location>
</feature>
<dbReference type="CDD" id="cd04704">
    <property type="entry name" value="PLA2_bee_venom_like"/>
    <property type="match status" value="1"/>
</dbReference>
<evidence type="ECO:0000256" key="7">
    <source>
        <dbReference type="ARBA" id="ARBA00022801"/>
    </source>
</evidence>
<evidence type="ECO:0000256" key="12">
    <source>
        <dbReference type="ARBA" id="ARBA00029903"/>
    </source>
</evidence>
<dbReference type="AlphaFoldDB" id="A0A1D2MR65"/>